<comment type="caution">
    <text evidence="1">The sequence shown here is derived from an EMBL/GenBank/DDBJ whole genome shotgun (WGS) entry which is preliminary data.</text>
</comment>
<gene>
    <name evidence="1" type="ORF">VB854_27685</name>
</gene>
<organism evidence="1 2">
    <name type="scientific">Limnoraphis robusta CCNP1315</name>
    <dbReference type="NCBI Taxonomy" id="3110306"/>
    <lineage>
        <taxon>Bacteria</taxon>
        <taxon>Bacillati</taxon>
        <taxon>Cyanobacteriota</taxon>
        <taxon>Cyanophyceae</taxon>
        <taxon>Oscillatoriophycideae</taxon>
        <taxon>Oscillatoriales</taxon>
        <taxon>Sirenicapillariaceae</taxon>
        <taxon>Limnoraphis</taxon>
    </lineage>
</organism>
<accession>A0ABU5U9D8</accession>
<name>A0ABU5U9D8_9CYAN</name>
<dbReference type="Proteomes" id="UP001301728">
    <property type="component" value="Unassembled WGS sequence"/>
</dbReference>
<evidence type="ECO:0000313" key="2">
    <source>
        <dbReference type="Proteomes" id="UP001301728"/>
    </source>
</evidence>
<evidence type="ECO:0000313" key="1">
    <source>
        <dbReference type="EMBL" id="MEA5522718.1"/>
    </source>
</evidence>
<protein>
    <recommendedName>
        <fullName evidence="3">Transposase</fullName>
    </recommendedName>
</protein>
<evidence type="ECO:0008006" key="3">
    <source>
        <dbReference type="Google" id="ProtNLM"/>
    </source>
</evidence>
<sequence length="47" mass="5681">MQVRWKKFFAKTLIWLLAELLLNFIGLDDLADYSEFIFERNVIIFKA</sequence>
<proteinExistence type="predicted"/>
<dbReference type="EMBL" id="JAYGHT010000192">
    <property type="protein sequence ID" value="MEA5522718.1"/>
    <property type="molecule type" value="Genomic_DNA"/>
</dbReference>
<dbReference type="RefSeq" id="WP_323222978.1">
    <property type="nucleotide sequence ID" value="NZ_JAYGHT010000192.1"/>
</dbReference>
<reference evidence="1 2" key="1">
    <citation type="submission" date="2023-12" db="EMBL/GenBank/DDBJ databases">
        <title>Baltic Sea Cyanobacteria.</title>
        <authorList>
            <person name="Delbaje E."/>
            <person name="Fewer D.P."/>
            <person name="Shishido T.K."/>
        </authorList>
    </citation>
    <scope>NUCLEOTIDE SEQUENCE [LARGE SCALE GENOMIC DNA]</scope>
    <source>
        <strain evidence="1 2">CCNP 1315</strain>
    </source>
</reference>
<keyword evidence="2" id="KW-1185">Reference proteome</keyword>